<dbReference type="PRINTS" id="PR00773">
    <property type="entry name" value="GRPEPROTEIN"/>
</dbReference>
<evidence type="ECO:0000256" key="10">
    <source>
        <dbReference type="HAMAP-Rule" id="MF_01151"/>
    </source>
</evidence>
<comment type="caution">
    <text evidence="14">The sequence shown here is derived from an EMBL/GenBank/DDBJ whole genome shotgun (WGS) entry which is preliminary data.</text>
</comment>
<evidence type="ECO:0000256" key="3">
    <source>
        <dbReference type="ARBA" id="ARBA00011738"/>
    </source>
</evidence>
<dbReference type="SUPFAM" id="SSF58014">
    <property type="entry name" value="Coiled-coil domain of nucleotide exchange factor GrpE"/>
    <property type="match status" value="1"/>
</dbReference>
<evidence type="ECO:0000256" key="13">
    <source>
        <dbReference type="SAM" id="MobiDB-lite"/>
    </source>
</evidence>
<dbReference type="InterPro" id="IPR009012">
    <property type="entry name" value="GrpE_head"/>
</dbReference>
<evidence type="ECO:0000256" key="2">
    <source>
        <dbReference type="ARBA" id="ARBA00009054"/>
    </source>
</evidence>
<dbReference type="Pfam" id="PF01025">
    <property type="entry name" value="GrpE"/>
    <property type="match status" value="1"/>
</dbReference>
<evidence type="ECO:0000256" key="7">
    <source>
        <dbReference type="ARBA" id="ARBA00053401"/>
    </source>
</evidence>
<dbReference type="FunFam" id="2.30.22.10:FF:000001">
    <property type="entry name" value="Protein GrpE"/>
    <property type="match status" value="1"/>
</dbReference>
<dbReference type="PROSITE" id="PS01071">
    <property type="entry name" value="GRPE"/>
    <property type="match status" value="1"/>
</dbReference>
<feature type="region of interest" description="Disordered" evidence="13">
    <location>
        <begin position="214"/>
        <end position="240"/>
    </location>
</feature>
<dbReference type="InterPro" id="IPR000740">
    <property type="entry name" value="GrpE"/>
</dbReference>
<dbReference type="GO" id="GO:0051082">
    <property type="term" value="F:unfolded protein binding"/>
    <property type="evidence" value="ECO:0007669"/>
    <property type="project" value="TreeGrafter"/>
</dbReference>
<name>A0A840NX98_9PSEU</name>
<proteinExistence type="inferred from homology"/>
<dbReference type="NCBIfam" id="NF010761">
    <property type="entry name" value="PRK14164.1"/>
    <property type="match status" value="1"/>
</dbReference>
<feature type="region of interest" description="Disordered" evidence="13">
    <location>
        <begin position="1"/>
        <end position="87"/>
    </location>
</feature>
<sequence>MTSESSGNSDRQQSPQDGEQEPVVVRDRRRIDPQTGEPRAATEQGQVAESMSGTLDEELAKVAEGTSVEGAPEEADADGADSGLRKQVDELTEDLKRVTAEYANYRRRVERDRESVVSAAKASVAGDLLTVLDDLERAESHGDLTGAFKSVADKLTGSLTNAGLESFGREGDEFDPSVHEAVQHTTSPEVSGPTVTTVMRRGYRFGDRVLRPAMVAVTDHEPEAAAPPESGAETGEDAAQ</sequence>
<feature type="compositionally biased region" description="Polar residues" evidence="13">
    <location>
        <begin position="43"/>
        <end position="53"/>
    </location>
</feature>
<evidence type="ECO:0000256" key="4">
    <source>
        <dbReference type="ARBA" id="ARBA00022490"/>
    </source>
</evidence>
<gene>
    <name evidence="10" type="primary">grpE</name>
    <name evidence="14" type="ORF">BJ969_005805</name>
</gene>
<dbReference type="Gene3D" id="2.30.22.10">
    <property type="entry name" value="Head domain of nucleotide exchange factor GrpE"/>
    <property type="match status" value="1"/>
</dbReference>
<feature type="region of interest" description="Disordered" evidence="13">
    <location>
        <begin position="163"/>
        <end position="194"/>
    </location>
</feature>
<protein>
    <recommendedName>
        <fullName evidence="8 10">Protein GrpE</fullName>
    </recommendedName>
    <alternativeName>
        <fullName evidence="9 10">HSP-70 cofactor</fullName>
    </alternativeName>
</protein>
<keyword evidence="4 10" id="KW-0963">Cytoplasm</keyword>
<evidence type="ECO:0000313" key="14">
    <source>
        <dbReference type="EMBL" id="MBB5072717.1"/>
    </source>
</evidence>
<dbReference type="SUPFAM" id="SSF51064">
    <property type="entry name" value="Head domain of nucleotide exchange factor GrpE"/>
    <property type="match status" value="1"/>
</dbReference>
<evidence type="ECO:0000256" key="5">
    <source>
        <dbReference type="ARBA" id="ARBA00023016"/>
    </source>
</evidence>
<evidence type="ECO:0000256" key="8">
    <source>
        <dbReference type="ARBA" id="ARBA00072274"/>
    </source>
</evidence>
<reference evidence="14 15" key="1">
    <citation type="submission" date="2020-08" db="EMBL/GenBank/DDBJ databases">
        <title>Sequencing the genomes of 1000 actinobacteria strains.</title>
        <authorList>
            <person name="Klenk H.-P."/>
        </authorList>
    </citation>
    <scope>NUCLEOTIDE SEQUENCE [LARGE SCALE GENOMIC DNA]</scope>
    <source>
        <strain evidence="14 15">DSM 45582</strain>
    </source>
</reference>
<keyword evidence="15" id="KW-1185">Reference proteome</keyword>
<evidence type="ECO:0000256" key="6">
    <source>
        <dbReference type="ARBA" id="ARBA00023186"/>
    </source>
</evidence>
<dbReference type="PANTHER" id="PTHR21237">
    <property type="entry name" value="GRPE PROTEIN"/>
    <property type="match status" value="1"/>
</dbReference>
<accession>A0A840NX98</accession>
<comment type="similarity">
    <text evidence="2 10 12">Belongs to the GrpE family.</text>
</comment>
<dbReference type="HAMAP" id="MF_01151">
    <property type="entry name" value="GrpE"/>
    <property type="match status" value="1"/>
</dbReference>
<evidence type="ECO:0000313" key="15">
    <source>
        <dbReference type="Proteomes" id="UP000580474"/>
    </source>
</evidence>
<evidence type="ECO:0000256" key="1">
    <source>
        <dbReference type="ARBA" id="ARBA00004496"/>
    </source>
</evidence>
<dbReference type="PANTHER" id="PTHR21237:SF23">
    <property type="entry name" value="GRPE PROTEIN HOMOLOG, MITOCHONDRIAL"/>
    <property type="match status" value="1"/>
</dbReference>
<dbReference type="GO" id="GO:0042803">
    <property type="term" value="F:protein homodimerization activity"/>
    <property type="evidence" value="ECO:0007669"/>
    <property type="project" value="InterPro"/>
</dbReference>
<evidence type="ECO:0000256" key="11">
    <source>
        <dbReference type="RuleBase" id="RU000639"/>
    </source>
</evidence>
<evidence type="ECO:0000256" key="9">
    <source>
        <dbReference type="ARBA" id="ARBA00076414"/>
    </source>
</evidence>
<dbReference type="RefSeq" id="WP_343071651.1">
    <property type="nucleotide sequence ID" value="NZ_JACHIV010000001.1"/>
</dbReference>
<dbReference type="AlphaFoldDB" id="A0A840NX98"/>
<dbReference type="GO" id="GO:0000774">
    <property type="term" value="F:adenyl-nucleotide exchange factor activity"/>
    <property type="evidence" value="ECO:0007669"/>
    <property type="project" value="InterPro"/>
</dbReference>
<keyword evidence="5 10" id="KW-0346">Stress response</keyword>
<comment type="function">
    <text evidence="7 10 11">Participates actively in the response to hyperosmotic and heat shock by preventing the aggregation of stress-denatured proteins, in association with DnaK and GrpE. It is the nucleotide exchange factor for DnaK and may function as a thermosensor. Unfolded proteins bind initially to DnaJ; upon interaction with the DnaJ-bound protein, DnaK hydrolyzes its bound ATP, resulting in the formation of a stable complex. GrpE releases ADP from DnaK; ATP binding to DnaK triggers the release of the substrate protein, thus completing the reaction cycle. Several rounds of ATP-dependent interactions between DnaJ, DnaK and GrpE are required for fully efficient folding.</text>
</comment>
<feature type="compositionally biased region" description="Basic and acidic residues" evidence="13">
    <location>
        <begin position="167"/>
        <end position="182"/>
    </location>
</feature>
<dbReference type="GO" id="GO:0006457">
    <property type="term" value="P:protein folding"/>
    <property type="evidence" value="ECO:0007669"/>
    <property type="project" value="InterPro"/>
</dbReference>
<dbReference type="CDD" id="cd00446">
    <property type="entry name" value="GrpE"/>
    <property type="match status" value="1"/>
</dbReference>
<keyword evidence="6 10" id="KW-0143">Chaperone</keyword>
<organism evidence="14 15">
    <name type="scientific">Saccharopolyspora gloriosae</name>
    <dbReference type="NCBI Taxonomy" id="455344"/>
    <lineage>
        <taxon>Bacteria</taxon>
        <taxon>Bacillati</taxon>
        <taxon>Actinomycetota</taxon>
        <taxon>Actinomycetes</taxon>
        <taxon>Pseudonocardiales</taxon>
        <taxon>Pseudonocardiaceae</taxon>
        <taxon>Saccharopolyspora</taxon>
    </lineage>
</organism>
<dbReference type="GO" id="GO:0005737">
    <property type="term" value="C:cytoplasm"/>
    <property type="evidence" value="ECO:0007669"/>
    <property type="project" value="UniProtKB-SubCell"/>
</dbReference>
<feature type="compositionally biased region" description="Polar residues" evidence="13">
    <location>
        <begin position="183"/>
        <end position="194"/>
    </location>
</feature>
<dbReference type="EMBL" id="JACHIV010000001">
    <property type="protein sequence ID" value="MBB5072717.1"/>
    <property type="molecule type" value="Genomic_DNA"/>
</dbReference>
<dbReference type="Gene3D" id="3.90.20.20">
    <property type="match status" value="1"/>
</dbReference>
<dbReference type="Proteomes" id="UP000580474">
    <property type="component" value="Unassembled WGS sequence"/>
</dbReference>
<dbReference type="InterPro" id="IPR013805">
    <property type="entry name" value="GrpE_CC"/>
</dbReference>
<evidence type="ECO:0000256" key="12">
    <source>
        <dbReference type="RuleBase" id="RU004478"/>
    </source>
</evidence>
<feature type="compositionally biased region" description="Polar residues" evidence="13">
    <location>
        <begin position="1"/>
        <end position="17"/>
    </location>
</feature>
<dbReference type="GO" id="GO:0051087">
    <property type="term" value="F:protein-folding chaperone binding"/>
    <property type="evidence" value="ECO:0007669"/>
    <property type="project" value="InterPro"/>
</dbReference>
<comment type="subunit">
    <text evidence="3 10">Homodimer.</text>
</comment>
<comment type="subcellular location">
    <subcellularLocation>
        <location evidence="1 10">Cytoplasm</location>
    </subcellularLocation>
</comment>